<feature type="region of interest" description="Disordered" evidence="1">
    <location>
        <begin position="20"/>
        <end position="49"/>
    </location>
</feature>
<evidence type="ECO:0000256" key="1">
    <source>
        <dbReference type="SAM" id="MobiDB-lite"/>
    </source>
</evidence>
<name>A0AAE3KFE7_9PSEU</name>
<evidence type="ECO:0000313" key="3">
    <source>
        <dbReference type="Proteomes" id="UP001206128"/>
    </source>
</evidence>
<dbReference type="PROSITE" id="PS51257">
    <property type="entry name" value="PROKAR_LIPOPROTEIN"/>
    <property type="match status" value="1"/>
</dbReference>
<dbReference type="EMBL" id="JAMTCK010000004">
    <property type="protein sequence ID" value="MCP2164902.1"/>
    <property type="molecule type" value="Genomic_DNA"/>
</dbReference>
<organism evidence="2 3">
    <name type="scientific">Goodfellowiella coeruleoviolacea</name>
    <dbReference type="NCBI Taxonomy" id="334858"/>
    <lineage>
        <taxon>Bacteria</taxon>
        <taxon>Bacillati</taxon>
        <taxon>Actinomycetota</taxon>
        <taxon>Actinomycetes</taxon>
        <taxon>Pseudonocardiales</taxon>
        <taxon>Pseudonocardiaceae</taxon>
        <taxon>Goodfellowiella</taxon>
    </lineage>
</organism>
<evidence type="ECO:0008006" key="4">
    <source>
        <dbReference type="Google" id="ProtNLM"/>
    </source>
</evidence>
<protein>
    <recommendedName>
        <fullName evidence="4">DUF4352 domain-containing protein</fullName>
    </recommendedName>
</protein>
<feature type="region of interest" description="Disordered" evidence="1">
    <location>
        <begin position="162"/>
        <end position="182"/>
    </location>
</feature>
<reference evidence="2" key="1">
    <citation type="submission" date="2022-06" db="EMBL/GenBank/DDBJ databases">
        <title>Genomic Encyclopedia of Archaeal and Bacterial Type Strains, Phase II (KMG-II): from individual species to whole genera.</title>
        <authorList>
            <person name="Goeker M."/>
        </authorList>
    </citation>
    <scope>NUCLEOTIDE SEQUENCE</scope>
    <source>
        <strain evidence="2">DSM 43935</strain>
    </source>
</reference>
<evidence type="ECO:0000313" key="2">
    <source>
        <dbReference type="EMBL" id="MCP2164902.1"/>
    </source>
</evidence>
<keyword evidence="3" id="KW-1185">Reference proteome</keyword>
<feature type="compositionally biased region" description="Low complexity" evidence="1">
    <location>
        <begin position="24"/>
        <end position="42"/>
    </location>
</feature>
<proteinExistence type="predicted"/>
<dbReference type="Proteomes" id="UP001206128">
    <property type="component" value="Unassembled WGS sequence"/>
</dbReference>
<comment type="caution">
    <text evidence="2">The sequence shown here is derived from an EMBL/GenBank/DDBJ whole genome shotgun (WGS) entry which is preliminary data.</text>
</comment>
<dbReference type="AlphaFoldDB" id="A0AAE3KFE7"/>
<gene>
    <name evidence="2" type="ORF">LX83_001751</name>
</gene>
<sequence length="182" mass="18551">MKIVRLAAAVSLAIAVTGCGPNQESTGTSSSATESSHSNGSSRQEAPATAGATAFGVSRLWQNGLAITISEPKSLAPSDTAYPKAPRAAVFEVTVSNGGSNPYKPSELSVRAIVAGEHAQEVLDSAQGLNGIASANEEVLPGKQLTTTLAFAMPEQRAPVKVTVQPSTSSQVTPEAVYEGQA</sequence>
<feature type="compositionally biased region" description="Polar residues" evidence="1">
    <location>
        <begin position="164"/>
        <end position="173"/>
    </location>
</feature>
<accession>A0AAE3KFE7</accession>